<dbReference type="AlphaFoldDB" id="A0A9W8EJ24"/>
<evidence type="ECO:0000256" key="1">
    <source>
        <dbReference type="SAM" id="MobiDB-lite"/>
    </source>
</evidence>
<accession>A0A9W8EJ24</accession>
<feature type="compositionally biased region" description="Low complexity" evidence="1">
    <location>
        <begin position="12"/>
        <end position="23"/>
    </location>
</feature>
<dbReference type="OrthoDB" id="5556965at2759"/>
<feature type="compositionally biased region" description="Basic and acidic residues" evidence="1">
    <location>
        <begin position="161"/>
        <end position="173"/>
    </location>
</feature>
<feature type="region of interest" description="Disordered" evidence="1">
    <location>
        <begin position="50"/>
        <end position="124"/>
    </location>
</feature>
<feature type="region of interest" description="Disordered" evidence="1">
    <location>
        <begin position="199"/>
        <end position="256"/>
    </location>
</feature>
<sequence>MVFGRQKSLGRAPPAAQHAPPAHFSALPPPIAEDGCEVVPQFFPGYRTGVPQTQAPGAGARLVHRHSAPQATQRRAGSIKLLPQPGRASAPVDLQPLRSAPACSGAGPRRLSSGSSVSSSSTLSALQQQQLAHLSHYEPQASPVAANSIASGGHRQMHAHTTPDRLSHAAGHSDNRLSVASLPARTRRPASILVAHSGATVSPAASPRRQLTLHGGASPAAVLRSEEHPGSYSCRRRGSSFLGSSSGSSSSASPAMSVTPKEYYWPASMPPPLYASDEVSPAGYRSHQPLHRNNTTKTVAHNELAADHQCCSVVKTSAGYVRRLSPSRSATFAGAALRHECHHRAYVCQSPASPADINAGAIPSGAAAESRYALQSSARESSSCTLVAHSMSNAATDTCSLSKQLPDPTCLASACLVGVQDDVDINVPAVNAIGTQIAYLPPRTASLSITNRAK</sequence>
<keyword evidence="3" id="KW-1185">Reference proteome</keyword>
<feature type="compositionally biased region" description="Low complexity" evidence="1">
    <location>
        <begin position="111"/>
        <end position="124"/>
    </location>
</feature>
<comment type="caution">
    <text evidence="2">The sequence shown here is derived from an EMBL/GenBank/DDBJ whole genome shotgun (WGS) entry which is preliminary data.</text>
</comment>
<feature type="region of interest" description="Disordered" evidence="1">
    <location>
        <begin position="1"/>
        <end position="28"/>
    </location>
</feature>
<evidence type="ECO:0000313" key="2">
    <source>
        <dbReference type="EMBL" id="KAJ2002545.1"/>
    </source>
</evidence>
<proteinExistence type="predicted"/>
<feature type="compositionally biased region" description="Low complexity" evidence="1">
    <location>
        <begin position="239"/>
        <end position="253"/>
    </location>
</feature>
<dbReference type="Proteomes" id="UP001150907">
    <property type="component" value="Unassembled WGS sequence"/>
</dbReference>
<protein>
    <submittedName>
        <fullName evidence="2">Uncharacterized protein</fullName>
    </submittedName>
</protein>
<name>A0A9W8EJ24_9FUNG</name>
<feature type="region of interest" description="Disordered" evidence="1">
    <location>
        <begin position="150"/>
        <end position="173"/>
    </location>
</feature>
<dbReference type="EMBL" id="JANBQF010000292">
    <property type="protein sequence ID" value="KAJ2002545.1"/>
    <property type="molecule type" value="Genomic_DNA"/>
</dbReference>
<reference evidence="2" key="1">
    <citation type="submission" date="2022-07" db="EMBL/GenBank/DDBJ databases">
        <title>Phylogenomic reconstructions and comparative analyses of Kickxellomycotina fungi.</title>
        <authorList>
            <person name="Reynolds N.K."/>
            <person name="Stajich J.E."/>
            <person name="Barry K."/>
            <person name="Grigoriev I.V."/>
            <person name="Crous P."/>
            <person name="Smith M.E."/>
        </authorList>
    </citation>
    <scope>NUCLEOTIDE SEQUENCE</scope>
    <source>
        <strain evidence="2">IMI 214461</strain>
    </source>
</reference>
<evidence type="ECO:0000313" key="3">
    <source>
        <dbReference type="Proteomes" id="UP001150907"/>
    </source>
</evidence>
<organism evidence="2 3">
    <name type="scientific">Coemansia thaxteri</name>
    <dbReference type="NCBI Taxonomy" id="2663907"/>
    <lineage>
        <taxon>Eukaryota</taxon>
        <taxon>Fungi</taxon>
        <taxon>Fungi incertae sedis</taxon>
        <taxon>Zoopagomycota</taxon>
        <taxon>Kickxellomycotina</taxon>
        <taxon>Kickxellomycetes</taxon>
        <taxon>Kickxellales</taxon>
        <taxon>Kickxellaceae</taxon>
        <taxon>Coemansia</taxon>
    </lineage>
</organism>
<gene>
    <name evidence="2" type="ORF">H4R26_003557</name>
</gene>